<feature type="domain" description="DUF4401" evidence="3">
    <location>
        <begin position="313"/>
        <end position="624"/>
    </location>
</feature>
<feature type="transmembrane region" description="Helical" evidence="1">
    <location>
        <begin position="131"/>
        <end position="154"/>
    </location>
</feature>
<feature type="transmembrane region" description="Helical" evidence="1">
    <location>
        <begin position="391"/>
        <end position="410"/>
    </location>
</feature>
<evidence type="ECO:0000313" key="5">
    <source>
        <dbReference type="Proteomes" id="UP001501176"/>
    </source>
</evidence>
<dbReference type="EMBL" id="BAAAFN010000015">
    <property type="protein sequence ID" value="GAA0230845.1"/>
    <property type="molecule type" value="Genomic_DNA"/>
</dbReference>
<comment type="caution">
    <text evidence="4">The sequence shown here is derived from an EMBL/GenBank/DDBJ whole genome shotgun (WGS) entry which is preliminary data.</text>
</comment>
<keyword evidence="1" id="KW-0812">Transmembrane</keyword>
<evidence type="ECO:0000259" key="2">
    <source>
        <dbReference type="Pfam" id="PF09925"/>
    </source>
</evidence>
<proteinExistence type="predicted"/>
<evidence type="ECO:0000259" key="3">
    <source>
        <dbReference type="Pfam" id="PF14351"/>
    </source>
</evidence>
<organism evidence="4 5">
    <name type="scientific">Castellaniella daejeonensis</name>
    <dbReference type="NCBI Taxonomy" id="659013"/>
    <lineage>
        <taxon>Bacteria</taxon>
        <taxon>Pseudomonadati</taxon>
        <taxon>Pseudomonadota</taxon>
        <taxon>Betaproteobacteria</taxon>
        <taxon>Burkholderiales</taxon>
        <taxon>Alcaligenaceae</taxon>
        <taxon>Castellaniella</taxon>
    </lineage>
</organism>
<evidence type="ECO:0008006" key="6">
    <source>
        <dbReference type="Google" id="ProtNLM"/>
    </source>
</evidence>
<dbReference type="InterPro" id="IPR018677">
    <property type="entry name" value="DUF2157"/>
</dbReference>
<feature type="transmembrane region" description="Helical" evidence="1">
    <location>
        <begin position="21"/>
        <end position="42"/>
    </location>
</feature>
<dbReference type="Pfam" id="PF14345">
    <property type="entry name" value="GDYXXLXY"/>
    <property type="match status" value="1"/>
</dbReference>
<feature type="transmembrane region" description="Helical" evidence="1">
    <location>
        <begin position="515"/>
        <end position="534"/>
    </location>
</feature>
<name>A0ABN0TUW7_9BURK</name>
<feature type="domain" description="DUF2157" evidence="2">
    <location>
        <begin position="18"/>
        <end position="127"/>
    </location>
</feature>
<protein>
    <recommendedName>
        <fullName evidence="6">DUF2157 domain-containing protein</fullName>
    </recommendedName>
</protein>
<dbReference type="InterPro" id="IPR025833">
    <property type="entry name" value="GDYXXLXY"/>
</dbReference>
<sequence>MMQSDPPVSQADAAGPWRRRLAGGAALLAVILAAAALVFWVASQWGGWAPDARLWLARGALAGSSLAASALAWRAGRWVDLPAGLAAACTGALLALVGQAYQTGADAWPLFLLWAGLSLPWLLLLRTVFPWLLCAALLNLALGLYLSSGAASWLDWDDSRTFLGLAALNACLLVLAEWAGARLDDPWRLARRLAAAALLWGLWMAGFPAALDMGAGPAPWLPVLSVAVLAALYWVYARRRRDLAVGALALLTGLGLVWLWLWPHADDMLTMLGLILLLLALGLAALAHVRRLWRAVSPARAPGEPWFLAGLRVGILGSVVLLLVAWVAAMADIETGAQALLLGVILLVPGLWLARRGRPGALAGQLGEVLAGVGLVLATGGALFLDTDRGLPALPLGAVLALGAAVFLASARQALRFAAALAVLAAVLWLTWPATPADRGLLDAAPADWPQGLMLRLWWCQAGAVLAWTLSLRADRRPLWRPVAWALLLVAPPLAWLAAAFGGGYAWGLPLPDRLAGLAVALLPGLVLGAWLASRRALPPAACWTAAAVLSMAGLGWVDAPGVSVALTGFLLGRLAGHRLLSCLGVAIAPPGLYVFYLDPAVTLAHKAGSLGLAALWLLAAAGLAGRPALGAALGLAARRAPWRRPAGMLAAGALALAVAQIQIHHYRTILAEGRPVVLALAPVDPRSLMQGDYMDLDYAVRRQARDWLGERTSVRDALQASGRGWLLLRSDDRGIWQLAGVTAETPMAAADVVALAFRWRAGEMDWGARSWFFPEGQAERYARARYGVLRVAVDGTALLSGLLDEEQAPL</sequence>
<feature type="transmembrane region" description="Helical" evidence="1">
    <location>
        <begin position="306"/>
        <end position="329"/>
    </location>
</feature>
<feature type="transmembrane region" description="Helical" evidence="1">
    <location>
        <begin position="417"/>
        <end position="435"/>
    </location>
</feature>
<feature type="transmembrane region" description="Helical" evidence="1">
    <location>
        <begin position="366"/>
        <end position="385"/>
    </location>
</feature>
<accession>A0ABN0TUW7</accession>
<keyword evidence="1" id="KW-1133">Transmembrane helix</keyword>
<feature type="transmembrane region" description="Helical" evidence="1">
    <location>
        <begin position="541"/>
        <end position="558"/>
    </location>
</feature>
<dbReference type="Pfam" id="PF14351">
    <property type="entry name" value="DUF4401"/>
    <property type="match status" value="1"/>
</dbReference>
<dbReference type="RefSeq" id="WP_343821213.1">
    <property type="nucleotide sequence ID" value="NZ_BAAAFN010000015.1"/>
</dbReference>
<dbReference type="InterPro" id="IPR025513">
    <property type="entry name" value="DUF4401"/>
</dbReference>
<gene>
    <name evidence="4" type="ORF">GCM10009125_19760</name>
</gene>
<evidence type="ECO:0000256" key="1">
    <source>
        <dbReference type="SAM" id="Phobius"/>
    </source>
</evidence>
<feature type="transmembrane region" description="Helical" evidence="1">
    <location>
        <begin position="193"/>
        <end position="211"/>
    </location>
</feature>
<evidence type="ECO:0000313" key="4">
    <source>
        <dbReference type="EMBL" id="GAA0230845.1"/>
    </source>
</evidence>
<dbReference type="Pfam" id="PF09925">
    <property type="entry name" value="DUF2157"/>
    <property type="match status" value="1"/>
</dbReference>
<keyword evidence="5" id="KW-1185">Reference proteome</keyword>
<keyword evidence="1" id="KW-0472">Membrane</keyword>
<feature type="transmembrane region" description="Helical" evidence="1">
    <location>
        <begin position="335"/>
        <end position="354"/>
    </location>
</feature>
<dbReference type="Proteomes" id="UP001501176">
    <property type="component" value="Unassembled WGS sequence"/>
</dbReference>
<feature type="transmembrane region" description="Helical" evidence="1">
    <location>
        <begin position="268"/>
        <end position="286"/>
    </location>
</feature>
<feature type="transmembrane region" description="Helical" evidence="1">
    <location>
        <begin position="578"/>
        <end position="596"/>
    </location>
</feature>
<feature type="transmembrane region" description="Helical" evidence="1">
    <location>
        <begin position="54"/>
        <end position="74"/>
    </location>
</feature>
<feature type="transmembrane region" description="Helical" evidence="1">
    <location>
        <begin position="160"/>
        <end position="181"/>
    </location>
</feature>
<reference evidence="4 5" key="1">
    <citation type="journal article" date="2019" name="Int. J. Syst. Evol. Microbiol.">
        <title>The Global Catalogue of Microorganisms (GCM) 10K type strain sequencing project: providing services to taxonomists for standard genome sequencing and annotation.</title>
        <authorList>
            <consortium name="The Broad Institute Genomics Platform"/>
            <consortium name="The Broad Institute Genome Sequencing Center for Infectious Disease"/>
            <person name="Wu L."/>
            <person name="Ma J."/>
        </authorList>
    </citation>
    <scope>NUCLEOTIDE SEQUENCE [LARGE SCALE GENOMIC DNA]</scope>
    <source>
        <strain evidence="4 5">JCM 16240</strain>
    </source>
</reference>
<feature type="transmembrane region" description="Helical" evidence="1">
    <location>
        <begin position="455"/>
        <end position="472"/>
    </location>
</feature>
<feature type="transmembrane region" description="Helical" evidence="1">
    <location>
        <begin position="81"/>
        <end position="101"/>
    </location>
</feature>
<feature type="transmembrane region" description="Helical" evidence="1">
    <location>
        <begin position="608"/>
        <end position="626"/>
    </location>
</feature>
<feature type="transmembrane region" description="Helical" evidence="1">
    <location>
        <begin position="243"/>
        <end position="262"/>
    </location>
</feature>
<feature type="transmembrane region" description="Helical" evidence="1">
    <location>
        <begin position="484"/>
        <end position="509"/>
    </location>
</feature>
<feature type="transmembrane region" description="Helical" evidence="1">
    <location>
        <begin position="217"/>
        <end position="236"/>
    </location>
</feature>
<feature type="transmembrane region" description="Helical" evidence="1">
    <location>
        <begin position="107"/>
        <end position="124"/>
    </location>
</feature>